<sequence>AEADGSNEYNNYQPGSLNTTNQIIRDLKNIDIVFHIGDICYANGYLSQWDQFTSQVEPISSTVPYMVASGNHERDWPGTGSFYGNMDSGGECGVPAETMYYVPATNRAKF</sequence>
<proteinExistence type="predicted"/>
<dbReference type="PANTHER" id="PTHR45778:SF16">
    <property type="entry name" value="INACTIVE PURPLE ACID PHOSPHATASE 1-RELATED"/>
    <property type="match status" value="1"/>
</dbReference>
<evidence type="ECO:0000259" key="1">
    <source>
        <dbReference type="Pfam" id="PF00149"/>
    </source>
</evidence>
<dbReference type="OrthoDB" id="45007at2759"/>
<keyword evidence="3" id="KW-1185">Reference proteome</keyword>
<dbReference type="PANTHER" id="PTHR45778">
    <property type="entry name" value="PURPLE ACID PHOSPHATASE-RELATED"/>
    <property type="match status" value="1"/>
</dbReference>
<organism evidence="2 3">
    <name type="scientific">Thalictrum thalictroides</name>
    <name type="common">Rue-anemone</name>
    <name type="synonym">Anemone thalictroides</name>
    <dbReference type="NCBI Taxonomy" id="46969"/>
    <lineage>
        <taxon>Eukaryota</taxon>
        <taxon>Viridiplantae</taxon>
        <taxon>Streptophyta</taxon>
        <taxon>Embryophyta</taxon>
        <taxon>Tracheophyta</taxon>
        <taxon>Spermatophyta</taxon>
        <taxon>Magnoliopsida</taxon>
        <taxon>Ranunculales</taxon>
        <taxon>Ranunculaceae</taxon>
        <taxon>Thalictroideae</taxon>
        <taxon>Thalictrum</taxon>
    </lineage>
</organism>
<feature type="non-terminal residue" evidence="2">
    <location>
        <position position="1"/>
    </location>
</feature>
<comment type="caution">
    <text evidence="2">The sequence shown here is derived from an EMBL/GenBank/DDBJ whole genome shotgun (WGS) entry which is preliminary data.</text>
</comment>
<name>A0A7J6W2H6_THATH</name>
<protein>
    <submittedName>
        <fullName evidence="2">Purple acid phosphatase</fullName>
    </submittedName>
</protein>
<dbReference type="InterPro" id="IPR004843">
    <property type="entry name" value="Calcineurin-like_PHP"/>
</dbReference>
<dbReference type="Proteomes" id="UP000554482">
    <property type="component" value="Unassembled WGS sequence"/>
</dbReference>
<dbReference type="Gene3D" id="3.60.21.10">
    <property type="match status" value="1"/>
</dbReference>
<gene>
    <name evidence="2" type="ORF">FRX31_019703</name>
</gene>
<dbReference type="Pfam" id="PF00149">
    <property type="entry name" value="Metallophos"/>
    <property type="match status" value="1"/>
</dbReference>
<evidence type="ECO:0000313" key="3">
    <source>
        <dbReference type="Proteomes" id="UP000554482"/>
    </source>
</evidence>
<feature type="domain" description="Calcineurin-like phosphoesterase" evidence="1">
    <location>
        <begin position="14"/>
        <end position="85"/>
    </location>
</feature>
<evidence type="ECO:0000313" key="2">
    <source>
        <dbReference type="EMBL" id="KAF5190710.1"/>
    </source>
</evidence>
<dbReference type="InterPro" id="IPR029052">
    <property type="entry name" value="Metallo-depent_PP-like"/>
</dbReference>
<dbReference type="EMBL" id="JABWDY010023723">
    <property type="protein sequence ID" value="KAF5190710.1"/>
    <property type="molecule type" value="Genomic_DNA"/>
</dbReference>
<feature type="non-terminal residue" evidence="2">
    <location>
        <position position="110"/>
    </location>
</feature>
<accession>A0A7J6W2H6</accession>
<dbReference type="SUPFAM" id="SSF56300">
    <property type="entry name" value="Metallo-dependent phosphatases"/>
    <property type="match status" value="1"/>
</dbReference>
<dbReference type="AlphaFoldDB" id="A0A7J6W2H6"/>
<reference evidence="2 3" key="1">
    <citation type="submission" date="2020-06" db="EMBL/GenBank/DDBJ databases">
        <title>Transcriptomic and genomic resources for Thalictrum thalictroides and T. hernandezii: Facilitating candidate gene discovery in an emerging model plant lineage.</title>
        <authorList>
            <person name="Arias T."/>
            <person name="Riano-Pachon D.M."/>
            <person name="Di Stilio V.S."/>
        </authorList>
    </citation>
    <scope>NUCLEOTIDE SEQUENCE [LARGE SCALE GENOMIC DNA]</scope>
    <source>
        <strain evidence="3">cv. WT478/WT964</strain>
        <tissue evidence="2">Leaves</tissue>
    </source>
</reference>
<dbReference type="GO" id="GO:0016787">
    <property type="term" value="F:hydrolase activity"/>
    <property type="evidence" value="ECO:0007669"/>
    <property type="project" value="InterPro"/>
</dbReference>